<name>A0A1M7IK19_9FLAO</name>
<gene>
    <name evidence="1" type="ORF">SAMN05444407_11512</name>
</gene>
<accession>A0A1M7IK19</accession>
<proteinExistence type="predicted"/>
<organism evidence="1 2">
    <name type="scientific">Chryseobacterium contaminans</name>
    <dbReference type="NCBI Taxonomy" id="1423959"/>
    <lineage>
        <taxon>Bacteria</taxon>
        <taxon>Pseudomonadati</taxon>
        <taxon>Bacteroidota</taxon>
        <taxon>Flavobacteriia</taxon>
        <taxon>Flavobacteriales</taxon>
        <taxon>Weeksellaceae</taxon>
        <taxon>Chryseobacterium group</taxon>
        <taxon>Chryseobacterium</taxon>
    </lineage>
</organism>
<dbReference type="AlphaFoldDB" id="A0A1M7IK19"/>
<dbReference type="RefSeq" id="WP_228417723.1">
    <property type="nucleotide sequence ID" value="NZ_FRBM01000015.1"/>
</dbReference>
<evidence type="ECO:0000313" key="2">
    <source>
        <dbReference type="Proteomes" id="UP000184069"/>
    </source>
</evidence>
<reference evidence="1 2" key="1">
    <citation type="submission" date="2016-11" db="EMBL/GenBank/DDBJ databases">
        <authorList>
            <person name="Jaros S."/>
            <person name="Januszkiewicz K."/>
            <person name="Wedrychowicz H."/>
        </authorList>
    </citation>
    <scope>NUCLEOTIDE SEQUENCE [LARGE SCALE GENOMIC DNA]</scope>
    <source>
        <strain evidence="1 2">DSM 27621</strain>
    </source>
</reference>
<dbReference type="Gene3D" id="2.40.160.50">
    <property type="entry name" value="membrane protein fhac: a member of the omp85/tpsb transporter family"/>
    <property type="match status" value="1"/>
</dbReference>
<dbReference type="Proteomes" id="UP000184069">
    <property type="component" value="Unassembled WGS sequence"/>
</dbReference>
<sequence>MIECIIILNGMKCSEESFVFFHKPSTYIRNGPLKLFLKIFFVLFCVFTQAQKKQYWLIDTETKVRKKVKDSTSAVKFLDSLAQNNYFFTQLKEVKVKGDSTEIFFDKGKNFNETYVNLSDSIVQKLKVQKDFFTKNLDSTKKSINKSYIDDGYSFSRIKSKYKGQKNGYPIIELDINKNDKRTINGFVVKGYDRVPKRFIKNLEKEFKGKNYDDKNLLAINKSFQSHPFVMLDRQPQTLFTKDSTNIYLFLQKKKTNTFDGVIGFGNDKTDKFTLNGTMNVNFRNMFNGFETINLYWQRNPDRGQTFDLQVDIPYLFKSNVGMNTKVNIYRQDSTFANVKFLPAFYYHINNRNKIGLRATLENSTVIDSLYAIGKDYNKKGIGIWFEMTEPTDIDLFLYKTRINAGYDYLTTTYTKGNIKAAQNQFYFSGEHNYHISGNHFLNIKGEGAMMDSKIEFSANELYRFGGWNSMRGFNENSLAADFYYYGSLEYRYLIGSQAFFDLFGQYGQLNNKSLNVKPKLYSVGLGFNFFIPIGLMSFQLSNGNEFGNPFKFNDIKIHWGILSRF</sequence>
<dbReference type="EMBL" id="FRBM01000015">
    <property type="protein sequence ID" value="SHM40958.1"/>
    <property type="molecule type" value="Genomic_DNA"/>
</dbReference>
<evidence type="ECO:0008006" key="3">
    <source>
        <dbReference type="Google" id="ProtNLM"/>
    </source>
</evidence>
<protein>
    <recommendedName>
        <fullName evidence="3">Outer membrane translocation and assembly module TamA</fullName>
    </recommendedName>
</protein>
<dbReference type="STRING" id="1423959.SAMN05444407_11512"/>
<evidence type="ECO:0000313" key="1">
    <source>
        <dbReference type="EMBL" id="SHM40958.1"/>
    </source>
</evidence>